<gene>
    <name evidence="2" type="ORF">Tpal_262</name>
</gene>
<evidence type="ECO:0000259" key="1">
    <source>
        <dbReference type="Pfam" id="PF08984"/>
    </source>
</evidence>
<dbReference type="AlphaFoldDB" id="A0A143Y7X5"/>
<dbReference type="STRING" id="140314.SAMN04488076_10229"/>
<name>A0A143Y7X5_9LACT</name>
<dbReference type="Gene3D" id="1.10.3910.10">
    <property type="entry name" value="SP0561-like"/>
    <property type="match status" value="1"/>
</dbReference>
<sequence>MMRKLSAWHGGRGKEMKEIDLNDTVFTIVSAYPEVRDALVKLGFEALKDDKMLHTAGRMMTLVRGAKMMGIDQTEIVAVLERLGYQVKE</sequence>
<dbReference type="SUPFAM" id="SSF140683">
    <property type="entry name" value="SP0561-like"/>
    <property type="match status" value="1"/>
</dbReference>
<accession>A0A143Y7X5</accession>
<protein>
    <recommendedName>
        <fullName evidence="1">DUF1858 domain-containing protein</fullName>
    </recommendedName>
</protein>
<dbReference type="Proteomes" id="UP000242754">
    <property type="component" value="Unassembled WGS sequence"/>
</dbReference>
<dbReference type="InterPro" id="IPR038062">
    <property type="entry name" value="ScdA-like_N_sf"/>
</dbReference>
<keyword evidence="3" id="KW-1185">Reference proteome</keyword>
<dbReference type="EMBL" id="FJNE01000001">
    <property type="protein sequence ID" value="CZQ81951.1"/>
    <property type="molecule type" value="Genomic_DNA"/>
</dbReference>
<proteinExistence type="predicted"/>
<dbReference type="Pfam" id="PF08984">
    <property type="entry name" value="DUF1858"/>
    <property type="match status" value="1"/>
</dbReference>
<organism evidence="2 3">
    <name type="scientific">Trichococcus palustris</name>
    <dbReference type="NCBI Taxonomy" id="140314"/>
    <lineage>
        <taxon>Bacteria</taxon>
        <taxon>Bacillati</taxon>
        <taxon>Bacillota</taxon>
        <taxon>Bacilli</taxon>
        <taxon>Lactobacillales</taxon>
        <taxon>Carnobacteriaceae</taxon>
        <taxon>Trichococcus</taxon>
    </lineage>
</organism>
<dbReference type="InterPro" id="IPR015077">
    <property type="entry name" value="DUF1858"/>
</dbReference>
<evidence type="ECO:0000313" key="3">
    <source>
        <dbReference type="Proteomes" id="UP000242754"/>
    </source>
</evidence>
<reference evidence="2 3" key="1">
    <citation type="submission" date="2016-02" db="EMBL/GenBank/DDBJ databases">
        <authorList>
            <person name="Wen L."/>
            <person name="He K."/>
            <person name="Yang H."/>
        </authorList>
    </citation>
    <scope>NUCLEOTIDE SEQUENCE [LARGE SCALE GENOMIC DNA]</scope>
    <source>
        <strain evidence="2">Trichococcus palustris</strain>
    </source>
</reference>
<evidence type="ECO:0000313" key="2">
    <source>
        <dbReference type="EMBL" id="CZQ81951.1"/>
    </source>
</evidence>
<feature type="domain" description="DUF1858" evidence="1">
    <location>
        <begin position="19"/>
        <end position="76"/>
    </location>
</feature>